<evidence type="ECO:0000313" key="3">
    <source>
        <dbReference type="Proteomes" id="UP000185161"/>
    </source>
</evidence>
<gene>
    <name evidence="1" type="ORF">BRX40_21415</name>
    <name evidence="2" type="ORF">CA257_04010</name>
</gene>
<evidence type="ECO:0000313" key="2">
    <source>
        <dbReference type="EMBL" id="RSV07164.1"/>
    </source>
</evidence>
<dbReference type="KEGG" id="skr:BRX40_21415"/>
<sequence length="76" mass="8577">MLISQLQDLIVSTLVRQAGGSQRGWRIALGPVRLRDPRHYSHCNWEVVPSGTPRENAAIERLLDTIRLEYPEVSPG</sequence>
<evidence type="ECO:0000313" key="4">
    <source>
        <dbReference type="Proteomes" id="UP000286681"/>
    </source>
</evidence>
<dbReference type="GeneID" id="44135129"/>
<dbReference type="Proteomes" id="UP000286681">
    <property type="component" value="Unassembled WGS sequence"/>
</dbReference>
<dbReference type="Proteomes" id="UP000185161">
    <property type="component" value="Chromosome"/>
</dbReference>
<accession>A0A1L6JFF9</accession>
<dbReference type="RefSeq" id="WP_075152908.1">
    <property type="nucleotide sequence ID" value="NZ_CP018820.1"/>
</dbReference>
<name>A0A1L6JFF9_9SPHN</name>
<protein>
    <submittedName>
        <fullName evidence="1">Uncharacterized protein</fullName>
    </submittedName>
</protein>
<dbReference type="AlphaFoldDB" id="A0A1L6JFF9"/>
<reference evidence="2 4" key="3">
    <citation type="submission" date="2018-07" db="EMBL/GenBank/DDBJ databases">
        <title>Genomic and Epidemiologic Investigation of an Indolent Hospital Outbreak.</title>
        <authorList>
            <person name="Johnson R.C."/>
            <person name="Deming C."/>
            <person name="Conlan S."/>
            <person name="Zellmer C.J."/>
            <person name="Michelin A.V."/>
            <person name="Lee-Lin S."/>
            <person name="Thomas P.J."/>
            <person name="Park M."/>
            <person name="Weingarten R.A."/>
            <person name="Less J."/>
            <person name="Dekker J.P."/>
            <person name="Frank K.M."/>
            <person name="Musser K.A."/>
            <person name="Mcquiston J.R."/>
            <person name="Henderson D.K."/>
            <person name="Lau A.F."/>
            <person name="Palmore T.N."/>
            <person name="Segre J.A."/>
        </authorList>
    </citation>
    <scope>NUCLEOTIDE SEQUENCE [LARGE SCALE GENOMIC DNA]</scope>
    <source>
        <strain evidence="2 4">SK-NIH.Env10_0317</strain>
    </source>
</reference>
<proteinExistence type="predicted"/>
<dbReference type="EMBL" id="CP018820">
    <property type="protein sequence ID" value="APR54645.1"/>
    <property type="molecule type" value="Genomic_DNA"/>
</dbReference>
<reference evidence="1" key="1">
    <citation type="submission" date="2016-12" db="EMBL/GenBank/DDBJ databases">
        <title>Whole genome sequencing of Sphingomonas koreensis.</title>
        <authorList>
            <person name="Conlan S."/>
            <person name="Thomas P.J."/>
            <person name="Mullikin J."/>
            <person name="Palmore T.N."/>
            <person name="Frank K.M."/>
            <person name="Segre J.A."/>
        </authorList>
    </citation>
    <scope>NUCLEOTIDE SEQUENCE</scope>
    <source>
        <strain evidence="1">ABOJV</strain>
    </source>
</reference>
<organism evidence="1 3">
    <name type="scientific">Sphingomonas koreensis</name>
    <dbReference type="NCBI Taxonomy" id="93064"/>
    <lineage>
        <taxon>Bacteria</taxon>
        <taxon>Pseudomonadati</taxon>
        <taxon>Pseudomonadota</taxon>
        <taxon>Alphaproteobacteria</taxon>
        <taxon>Sphingomonadales</taxon>
        <taxon>Sphingomonadaceae</taxon>
        <taxon>Sphingomonas</taxon>
    </lineage>
</organism>
<keyword evidence="3" id="KW-1185">Reference proteome</keyword>
<reference evidence="3" key="2">
    <citation type="submission" date="2016-12" db="EMBL/GenBank/DDBJ databases">
        <title>Whole genome sequencing of Sphingomonas sp. ABOJV.</title>
        <authorList>
            <person name="Conlan S."/>
            <person name="Thomas P.J."/>
            <person name="Mullikin J."/>
            <person name="Palmore T.N."/>
            <person name="Frank K.M."/>
            <person name="Segre J.A."/>
        </authorList>
    </citation>
    <scope>NUCLEOTIDE SEQUENCE [LARGE SCALE GENOMIC DNA]</scope>
    <source>
        <strain evidence="3">ABOJV</strain>
    </source>
</reference>
<dbReference type="EMBL" id="QQWO01000002">
    <property type="protein sequence ID" value="RSV07164.1"/>
    <property type="molecule type" value="Genomic_DNA"/>
</dbReference>
<evidence type="ECO:0000313" key="1">
    <source>
        <dbReference type="EMBL" id="APR54645.1"/>
    </source>
</evidence>
<dbReference type="OrthoDB" id="7507752at2"/>